<dbReference type="OrthoDB" id="1706305at2"/>
<reference evidence="1 2" key="1">
    <citation type="submission" date="2016-11" db="EMBL/GenBank/DDBJ databases">
        <authorList>
            <person name="Jaros S."/>
            <person name="Januszkiewicz K."/>
            <person name="Wedrychowicz H."/>
        </authorList>
    </citation>
    <scope>NUCLEOTIDE SEQUENCE [LARGE SCALE GENOMIC DNA]</scope>
    <source>
        <strain evidence="1 2">DSM 15212</strain>
    </source>
</reference>
<dbReference type="RefSeq" id="WP_073150735.1">
    <property type="nucleotide sequence ID" value="NZ_FRAG01000034.1"/>
</dbReference>
<accession>A0A1M6QH03</accession>
<evidence type="ECO:0000313" key="1">
    <source>
        <dbReference type="EMBL" id="SHK19468.1"/>
    </source>
</evidence>
<sequence>MPILAKQLTSCHTSKDFDKFYNQNHDNLPTLLEEFIDIRDFVPFLFIKSIIPTLVEIDIFL</sequence>
<organism evidence="1 2">
    <name type="scientific">Paramaledivibacter caminithermalis (strain DSM 15212 / CIP 107654 / DViRD3)</name>
    <name type="common">Clostridium caminithermale</name>
    <dbReference type="NCBI Taxonomy" id="1121301"/>
    <lineage>
        <taxon>Bacteria</taxon>
        <taxon>Bacillati</taxon>
        <taxon>Bacillota</taxon>
        <taxon>Clostridia</taxon>
        <taxon>Peptostreptococcales</taxon>
        <taxon>Caminicellaceae</taxon>
        <taxon>Paramaledivibacter</taxon>
    </lineage>
</organism>
<proteinExistence type="predicted"/>
<evidence type="ECO:0000313" key="2">
    <source>
        <dbReference type="Proteomes" id="UP000184465"/>
    </source>
</evidence>
<keyword evidence="2" id="KW-1185">Reference proteome</keyword>
<gene>
    <name evidence="1" type="ORF">SAMN02745912_02576</name>
</gene>
<protein>
    <submittedName>
        <fullName evidence="1">Uncharacterized protein</fullName>
    </submittedName>
</protein>
<name>A0A1M6QH03_PARC5</name>
<dbReference type="EMBL" id="FRAG01000034">
    <property type="protein sequence ID" value="SHK19468.1"/>
    <property type="molecule type" value="Genomic_DNA"/>
</dbReference>
<dbReference type="AlphaFoldDB" id="A0A1M6QH03"/>
<dbReference type="Proteomes" id="UP000184465">
    <property type="component" value="Unassembled WGS sequence"/>
</dbReference>